<dbReference type="InterPro" id="IPR051082">
    <property type="entry name" value="Pentapeptide-BTB/POZ_domain"/>
</dbReference>
<keyword evidence="1" id="KW-0472">Membrane</keyword>
<keyword evidence="4" id="KW-1185">Reference proteome</keyword>
<dbReference type="InterPro" id="IPR001646">
    <property type="entry name" value="5peptide_repeat"/>
</dbReference>
<evidence type="ECO:0000313" key="3">
    <source>
        <dbReference type="EMBL" id="GAA0375588.1"/>
    </source>
</evidence>
<dbReference type="RefSeq" id="WP_343847597.1">
    <property type="nucleotide sequence ID" value="NZ_BAAAEI010000031.1"/>
</dbReference>
<feature type="domain" description="Potassium channel" evidence="2">
    <location>
        <begin position="217"/>
        <end position="305"/>
    </location>
</feature>
<dbReference type="PANTHER" id="PTHR14136">
    <property type="entry name" value="BTB_POZ DOMAIN-CONTAINING PROTEIN KCTD9"/>
    <property type="match status" value="1"/>
</dbReference>
<organism evidence="3 4">
    <name type="scientific">Bowmanella denitrificans</name>
    <dbReference type="NCBI Taxonomy" id="366582"/>
    <lineage>
        <taxon>Bacteria</taxon>
        <taxon>Pseudomonadati</taxon>
        <taxon>Pseudomonadota</taxon>
        <taxon>Gammaproteobacteria</taxon>
        <taxon>Alteromonadales</taxon>
        <taxon>Alteromonadaceae</taxon>
        <taxon>Bowmanella</taxon>
    </lineage>
</organism>
<evidence type="ECO:0000259" key="2">
    <source>
        <dbReference type="Pfam" id="PF07885"/>
    </source>
</evidence>
<name>A0ABP3HQ36_9ALTE</name>
<sequence length="306" mass="34813">MTNTASPVNDEAWKSGELASAPQVKTMLEARAKTGQTMQGFKLARADLEGLDLVNAGAKTGFRLIQADLYRANLRNAHCFMLDLSGSSLMKADLQHANLHYADLRDCNLLGARLSHARIEQVNWGMEIIQERQARQAKSKDIARDYYQQAEETYRNLRKVCEEQGLFENAGRFFQREMVVRRMLMPRYSAKRLVSKLVDLFCGYGEQPIRVMLFSLLVIFTFSLLFVMLGIHNGEHLMAFAWQQDWRTNLNAYFTSLYLSVVTFTTLGYGDVTPFGITRTLAAIEAFIGSFTLALFVVVFVKKMTR</sequence>
<dbReference type="Pfam" id="PF00805">
    <property type="entry name" value="Pentapeptide"/>
    <property type="match status" value="1"/>
</dbReference>
<dbReference type="Proteomes" id="UP001501757">
    <property type="component" value="Unassembled WGS sequence"/>
</dbReference>
<keyword evidence="1" id="KW-0812">Transmembrane</keyword>
<comment type="caution">
    <text evidence="3">The sequence shown here is derived from an EMBL/GenBank/DDBJ whole genome shotgun (WGS) entry which is preliminary data.</text>
</comment>
<evidence type="ECO:0000313" key="4">
    <source>
        <dbReference type="Proteomes" id="UP001501757"/>
    </source>
</evidence>
<evidence type="ECO:0000256" key="1">
    <source>
        <dbReference type="SAM" id="Phobius"/>
    </source>
</evidence>
<dbReference type="Gene3D" id="1.10.287.70">
    <property type="match status" value="1"/>
</dbReference>
<dbReference type="InterPro" id="IPR013099">
    <property type="entry name" value="K_chnl_dom"/>
</dbReference>
<dbReference type="SUPFAM" id="SSF81324">
    <property type="entry name" value="Voltage-gated potassium channels"/>
    <property type="match status" value="1"/>
</dbReference>
<feature type="transmembrane region" description="Helical" evidence="1">
    <location>
        <begin position="211"/>
        <end position="231"/>
    </location>
</feature>
<protein>
    <submittedName>
        <fullName evidence="3">Ion channel</fullName>
    </submittedName>
</protein>
<accession>A0ABP3HQ36</accession>
<proteinExistence type="predicted"/>
<feature type="transmembrane region" description="Helical" evidence="1">
    <location>
        <begin position="252"/>
        <end position="269"/>
    </location>
</feature>
<reference evidence="4" key="1">
    <citation type="journal article" date="2019" name="Int. J. Syst. Evol. Microbiol.">
        <title>The Global Catalogue of Microorganisms (GCM) 10K type strain sequencing project: providing services to taxonomists for standard genome sequencing and annotation.</title>
        <authorList>
            <consortium name="The Broad Institute Genomics Platform"/>
            <consortium name="The Broad Institute Genome Sequencing Center for Infectious Disease"/>
            <person name="Wu L."/>
            <person name="Ma J."/>
        </authorList>
    </citation>
    <scope>NUCLEOTIDE SEQUENCE [LARGE SCALE GENOMIC DNA]</scope>
    <source>
        <strain evidence="4">JCM 13378</strain>
    </source>
</reference>
<dbReference type="SUPFAM" id="SSF141571">
    <property type="entry name" value="Pentapeptide repeat-like"/>
    <property type="match status" value="1"/>
</dbReference>
<feature type="transmembrane region" description="Helical" evidence="1">
    <location>
        <begin position="281"/>
        <end position="301"/>
    </location>
</feature>
<gene>
    <name evidence="3" type="ORF">GCM10009092_44760</name>
</gene>
<dbReference type="Pfam" id="PF07885">
    <property type="entry name" value="Ion_trans_2"/>
    <property type="match status" value="1"/>
</dbReference>
<keyword evidence="1" id="KW-1133">Transmembrane helix</keyword>
<dbReference type="EMBL" id="BAAAEI010000031">
    <property type="protein sequence ID" value="GAA0375588.1"/>
    <property type="molecule type" value="Genomic_DNA"/>
</dbReference>
<dbReference type="Gene3D" id="2.160.20.80">
    <property type="entry name" value="E3 ubiquitin-protein ligase SopA"/>
    <property type="match status" value="1"/>
</dbReference>
<dbReference type="PANTHER" id="PTHR14136:SF17">
    <property type="entry name" value="BTB_POZ DOMAIN-CONTAINING PROTEIN KCTD9"/>
    <property type="match status" value="1"/>
</dbReference>